<keyword evidence="11" id="KW-1185">Reference proteome</keyword>
<dbReference type="GeneID" id="67180961"/>
<comment type="subcellular location">
    <subcellularLocation>
        <location evidence="8">Cell inner membrane</location>
        <topology evidence="8">Multi-pass membrane protein</topology>
    </subcellularLocation>
    <subcellularLocation>
        <location evidence="1">Cell membrane</location>
        <topology evidence="1">Multi-pass membrane protein</topology>
    </subcellularLocation>
</comment>
<accession>E1SRW3</accession>
<dbReference type="AlphaFoldDB" id="E1SRW3"/>
<dbReference type="FunFam" id="1.20.1720.10:FF:000005">
    <property type="entry name" value="Bcr/CflA family efflux transporter"/>
    <property type="match status" value="1"/>
</dbReference>
<feature type="transmembrane region" description="Helical" evidence="8">
    <location>
        <begin position="107"/>
        <end position="128"/>
    </location>
</feature>
<name>E1SRW3_FERBD</name>
<keyword evidence="8" id="KW-0997">Cell inner membrane</keyword>
<keyword evidence="4" id="KW-1003">Cell membrane</keyword>
<protein>
    <recommendedName>
        <fullName evidence="8">Bcr/CflA family efflux transporter</fullName>
    </recommendedName>
</protein>
<keyword evidence="3 8" id="KW-0813">Transport</keyword>
<dbReference type="Pfam" id="PF07690">
    <property type="entry name" value="MFS_1"/>
    <property type="match status" value="1"/>
</dbReference>
<feature type="transmembrane region" description="Helical" evidence="8">
    <location>
        <begin position="140"/>
        <end position="164"/>
    </location>
</feature>
<evidence type="ECO:0000256" key="5">
    <source>
        <dbReference type="ARBA" id="ARBA00022692"/>
    </source>
</evidence>
<dbReference type="HOGENOM" id="CLU_001265_47_0_6"/>
<proteinExistence type="inferred from homology"/>
<feature type="transmembrane region" description="Helical" evidence="8">
    <location>
        <begin position="51"/>
        <end position="70"/>
    </location>
</feature>
<dbReference type="RefSeq" id="WP_013344238.1">
    <property type="nucleotide sequence ID" value="NC_014541.1"/>
</dbReference>
<dbReference type="NCBIfam" id="TIGR00710">
    <property type="entry name" value="efflux_Bcr_CflA"/>
    <property type="match status" value="1"/>
</dbReference>
<dbReference type="InterPro" id="IPR020846">
    <property type="entry name" value="MFS_dom"/>
</dbReference>
<dbReference type="SUPFAM" id="SSF103473">
    <property type="entry name" value="MFS general substrate transporter"/>
    <property type="match status" value="1"/>
</dbReference>
<dbReference type="OrthoDB" id="9814303at2"/>
<dbReference type="NCBIfam" id="NF008314">
    <property type="entry name" value="PRK11102.1"/>
    <property type="match status" value="1"/>
</dbReference>
<feature type="transmembrane region" description="Helical" evidence="8">
    <location>
        <begin position="376"/>
        <end position="397"/>
    </location>
</feature>
<dbReference type="GO" id="GO:0005886">
    <property type="term" value="C:plasma membrane"/>
    <property type="evidence" value="ECO:0007669"/>
    <property type="project" value="UniProtKB-SubCell"/>
</dbReference>
<sequence length="407" mass="42877">MHSQTSSQPRPPYVVLIALLGALAGLTPLAIDMYLPSIPTMAGEFSVPVEVMQYTVSFYLLGFAFGQLLYGPLTDSLGRMPILIGGLGLFAVASVACALAQTVEQLIVARVLQAAGGAAGSVIVMALLRDLFERDQFARAMSFGMLVMNLAPLAAPVLGGYLLLFFGWHSIFWVLAIVAAVLAISIGLVIGETLPKSARAPLKLSSALATYGRILKHRRCMGYQLIGIGASAALFAFITGSPFVYIQYYQVPPEQFGYYFGANILMMMTLTSLNARYVARLGSVKMLGIGLAIGVTGAMLLILGQWLAIESVWVVVLPVVMIMGPMGLISANAAALSLDEFDGAAGSVSALGGFMRFLAGALIGGLMGLVHSDSPWTLVGAMSSCLIGSGLVYLWMVRGRMAAQGTS</sequence>
<feature type="transmembrane region" description="Helical" evidence="8">
    <location>
        <begin position="82"/>
        <end position="101"/>
    </location>
</feature>
<dbReference type="STRING" id="550540.Fbal_0721"/>
<feature type="domain" description="Major facilitator superfamily (MFS) profile" evidence="9">
    <location>
        <begin position="13"/>
        <end position="400"/>
    </location>
</feature>
<feature type="transmembrane region" description="Helical" evidence="8">
    <location>
        <begin position="12"/>
        <end position="31"/>
    </location>
</feature>
<dbReference type="InterPro" id="IPR036259">
    <property type="entry name" value="MFS_trans_sf"/>
</dbReference>
<evidence type="ECO:0000256" key="2">
    <source>
        <dbReference type="ARBA" id="ARBA00006236"/>
    </source>
</evidence>
<evidence type="ECO:0000313" key="11">
    <source>
        <dbReference type="Proteomes" id="UP000006683"/>
    </source>
</evidence>
<evidence type="ECO:0000256" key="6">
    <source>
        <dbReference type="ARBA" id="ARBA00022989"/>
    </source>
</evidence>
<dbReference type="PANTHER" id="PTHR23502:SF132">
    <property type="entry name" value="POLYAMINE TRANSPORTER 2-RELATED"/>
    <property type="match status" value="1"/>
</dbReference>
<keyword evidence="6 8" id="KW-1133">Transmembrane helix</keyword>
<feature type="transmembrane region" description="Helical" evidence="8">
    <location>
        <begin position="223"/>
        <end position="244"/>
    </location>
</feature>
<dbReference type="eggNOG" id="COG2814">
    <property type="taxonomic scope" value="Bacteria"/>
</dbReference>
<dbReference type="InterPro" id="IPR011701">
    <property type="entry name" value="MFS"/>
</dbReference>
<evidence type="ECO:0000256" key="3">
    <source>
        <dbReference type="ARBA" id="ARBA00022448"/>
    </source>
</evidence>
<dbReference type="EMBL" id="CP002209">
    <property type="protein sequence ID" value="ADN74932.1"/>
    <property type="molecule type" value="Genomic_DNA"/>
</dbReference>
<feature type="transmembrane region" description="Helical" evidence="8">
    <location>
        <begin position="348"/>
        <end position="370"/>
    </location>
</feature>
<feature type="transmembrane region" description="Helical" evidence="8">
    <location>
        <begin position="313"/>
        <end position="336"/>
    </location>
</feature>
<dbReference type="InterPro" id="IPR004812">
    <property type="entry name" value="Efflux_drug-R_Bcr/CmlA"/>
</dbReference>
<reference evidence="10 11" key="1">
    <citation type="journal article" date="2010" name="Stand. Genomic Sci.">
        <title>Complete genome sequence of Ferrimonas balearica type strain (PAT).</title>
        <authorList>
            <person name="Nolan M."/>
            <person name="Sikorski J."/>
            <person name="Davenport K."/>
            <person name="Lucas S."/>
            <person name="Glavina Del Rio T."/>
            <person name="Tice H."/>
            <person name="Cheng J."/>
            <person name="Goodwin L."/>
            <person name="Pitluck S."/>
            <person name="Liolios K."/>
            <person name="Ivanova N."/>
            <person name="Mavromatis K."/>
            <person name="Ovchinnikova G."/>
            <person name="Pati A."/>
            <person name="Chen A."/>
            <person name="Palaniappan K."/>
            <person name="Land M."/>
            <person name="Hauser L."/>
            <person name="Chang Y."/>
            <person name="Jeffries C."/>
            <person name="Tapia R."/>
            <person name="Brettin T."/>
            <person name="Detter J."/>
            <person name="Han C."/>
            <person name="Yasawong M."/>
            <person name="Rohde M."/>
            <person name="Tindall B."/>
            <person name="Goker M."/>
            <person name="Woyke T."/>
            <person name="Bristow J."/>
            <person name="Eisen J."/>
            <person name="Markowitz V."/>
            <person name="Hugenholtz P."/>
            <person name="Kyrpides N."/>
            <person name="Klenk H."/>
            <person name="Lapidus A."/>
        </authorList>
    </citation>
    <scope>NUCLEOTIDE SEQUENCE [LARGE SCALE GENOMIC DNA]</scope>
    <source>
        <strain evidence="11">DSM 9799 / CCM 4581 / KCTC 23876 / PAT</strain>
    </source>
</reference>
<evidence type="ECO:0000259" key="9">
    <source>
        <dbReference type="PROSITE" id="PS50850"/>
    </source>
</evidence>
<dbReference type="GO" id="GO:1990961">
    <property type="term" value="P:xenobiotic detoxification by transmembrane export across the plasma membrane"/>
    <property type="evidence" value="ECO:0007669"/>
    <property type="project" value="InterPro"/>
</dbReference>
<dbReference type="GO" id="GO:0015385">
    <property type="term" value="F:sodium:proton antiporter activity"/>
    <property type="evidence" value="ECO:0007669"/>
    <property type="project" value="TreeGrafter"/>
</dbReference>
<organism evidence="10 11">
    <name type="scientific">Ferrimonas balearica (strain DSM 9799 / CCM 4581 / KCTC 23876 / PAT)</name>
    <dbReference type="NCBI Taxonomy" id="550540"/>
    <lineage>
        <taxon>Bacteria</taxon>
        <taxon>Pseudomonadati</taxon>
        <taxon>Pseudomonadota</taxon>
        <taxon>Gammaproteobacteria</taxon>
        <taxon>Alteromonadales</taxon>
        <taxon>Ferrimonadaceae</taxon>
        <taxon>Ferrimonas</taxon>
    </lineage>
</organism>
<evidence type="ECO:0000256" key="4">
    <source>
        <dbReference type="ARBA" id="ARBA00022475"/>
    </source>
</evidence>
<comment type="similarity">
    <text evidence="2 8">Belongs to the major facilitator superfamily. Bcr/CmlA family.</text>
</comment>
<dbReference type="PROSITE" id="PS50850">
    <property type="entry name" value="MFS"/>
    <property type="match status" value="1"/>
</dbReference>
<keyword evidence="7 8" id="KW-0472">Membrane</keyword>
<feature type="transmembrane region" description="Helical" evidence="8">
    <location>
        <begin position="170"/>
        <end position="190"/>
    </location>
</feature>
<dbReference type="PANTHER" id="PTHR23502">
    <property type="entry name" value="MAJOR FACILITATOR SUPERFAMILY"/>
    <property type="match status" value="1"/>
</dbReference>
<dbReference type="GO" id="GO:0042910">
    <property type="term" value="F:xenobiotic transmembrane transporter activity"/>
    <property type="evidence" value="ECO:0007669"/>
    <property type="project" value="InterPro"/>
</dbReference>
<gene>
    <name evidence="10" type="ordered locus">Fbal_0721</name>
</gene>
<dbReference type="Proteomes" id="UP000006683">
    <property type="component" value="Chromosome"/>
</dbReference>
<feature type="transmembrane region" description="Helical" evidence="8">
    <location>
        <begin position="256"/>
        <end position="275"/>
    </location>
</feature>
<dbReference type="KEGG" id="fbl:Fbal_0721"/>
<evidence type="ECO:0000256" key="1">
    <source>
        <dbReference type="ARBA" id="ARBA00004651"/>
    </source>
</evidence>
<keyword evidence="5 8" id="KW-0812">Transmembrane</keyword>
<dbReference type="Gene3D" id="1.20.1720.10">
    <property type="entry name" value="Multidrug resistance protein D"/>
    <property type="match status" value="1"/>
</dbReference>
<dbReference type="CDD" id="cd17320">
    <property type="entry name" value="MFS_MdfA_MDR_like"/>
    <property type="match status" value="1"/>
</dbReference>
<evidence type="ECO:0000313" key="10">
    <source>
        <dbReference type="EMBL" id="ADN74932.1"/>
    </source>
</evidence>
<feature type="transmembrane region" description="Helical" evidence="8">
    <location>
        <begin position="287"/>
        <end position="307"/>
    </location>
</feature>
<evidence type="ECO:0000256" key="7">
    <source>
        <dbReference type="ARBA" id="ARBA00023136"/>
    </source>
</evidence>
<evidence type="ECO:0000256" key="8">
    <source>
        <dbReference type="RuleBase" id="RU365088"/>
    </source>
</evidence>